<protein>
    <recommendedName>
        <fullName evidence="1">UBA domain-containing protein</fullName>
    </recommendedName>
</protein>
<dbReference type="OrthoDB" id="1744361at2759"/>
<dbReference type="Pfam" id="PF00627">
    <property type="entry name" value="UBA"/>
    <property type="match status" value="1"/>
</dbReference>
<dbReference type="EMBL" id="QEFC01004049">
    <property type="protein sequence ID" value="KAE9445622.1"/>
    <property type="molecule type" value="Genomic_DNA"/>
</dbReference>
<dbReference type="Gene3D" id="1.10.8.10">
    <property type="entry name" value="DNA helicase RuvA subunit, C-terminal domain"/>
    <property type="match status" value="1"/>
</dbReference>
<name>A0A6A4KJV3_9ERIC</name>
<reference evidence="2" key="1">
    <citation type="journal article" date="2019" name="Genome Biol. Evol.">
        <title>The Rhododendron genome and chromosomal organization provide insight into shared whole-genome duplications across the heath family (Ericaceae).</title>
        <authorList>
            <person name="Soza V.L."/>
            <person name="Lindsley D."/>
            <person name="Waalkes A."/>
            <person name="Ramage E."/>
            <person name="Patwardhan R.P."/>
            <person name="Burton J.N."/>
            <person name="Adey A."/>
            <person name="Kumar A."/>
            <person name="Qiu R."/>
            <person name="Shendure J."/>
            <person name="Hall B."/>
        </authorList>
    </citation>
    <scope>NUCLEOTIDE SEQUENCE</scope>
    <source>
        <strain evidence="2">RSF 1966-606</strain>
    </source>
</reference>
<comment type="caution">
    <text evidence="2">The sequence shown here is derived from an EMBL/GenBank/DDBJ whole genome shotgun (WGS) entry which is preliminary data.</text>
</comment>
<dbReference type="AlphaFoldDB" id="A0A6A4KJV3"/>
<dbReference type="InterPro" id="IPR009060">
    <property type="entry name" value="UBA-like_sf"/>
</dbReference>
<proteinExistence type="predicted"/>
<feature type="non-terminal residue" evidence="2">
    <location>
        <position position="1"/>
    </location>
</feature>
<organism evidence="2">
    <name type="scientific">Rhododendron williamsianum</name>
    <dbReference type="NCBI Taxonomy" id="262921"/>
    <lineage>
        <taxon>Eukaryota</taxon>
        <taxon>Viridiplantae</taxon>
        <taxon>Streptophyta</taxon>
        <taxon>Embryophyta</taxon>
        <taxon>Tracheophyta</taxon>
        <taxon>Spermatophyta</taxon>
        <taxon>Magnoliopsida</taxon>
        <taxon>eudicotyledons</taxon>
        <taxon>Gunneridae</taxon>
        <taxon>Pentapetalae</taxon>
        <taxon>asterids</taxon>
        <taxon>Ericales</taxon>
        <taxon>Ericaceae</taxon>
        <taxon>Ericoideae</taxon>
        <taxon>Rhodoreae</taxon>
        <taxon>Rhododendron</taxon>
    </lineage>
</organism>
<evidence type="ECO:0000259" key="1">
    <source>
        <dbReference type="Pfam" id="PF00627"/>
    </source>
</evidence>
<evidence type="ECO:0000313" key="2">
    <source>
        <dbReference type="EMBL" id="KAE9445622.1"/>
    </source>
</evidence>
<sequence length="89" mass="9523">MFLLFRHTEVDGATAAAGGHAHHQGLVVSEEEIQKLVAMGFERVEVAVAAADGDFNVAVEILMAQLISVLNGSSVSYCAHVAKVFRVWV</sequence>
<gene>
    <name evidence="2" type="ORF">C3L33_22480</name>
</gene>
<feature type="domain" description="UBA" evidence="1">
    <location>
        <begin position="29"/>
        <end position="62"/>
    </location>
</feature>
<accession>A0A6A4KJV3</accession>
<dbReference type="SUPFAM" id="SSF46934">
    <property type="entry name" value="UBA-like"/>
    <property type="match status" value="1"/>
</dbReference>
<dbReference type="InterPro" id="IPR015940">
    <property type="entry name" value="UBA"/>
</dbReference>